<reference evidence="2" key="1">
    <citation type="journal article" date="2022" name="Mol. Ecol. Resour.">
        <title>The genomes of chicory, endive, great burdock and yacon provide insights into Asteraceae palaeo-polyploidization history and plant inulin production.</title>
        <authorList>
            <person name="Fan W."/>
            <person name="Wang S."/>
            <person name="Wang H."/>
            <person name="Wang A."/>
            <person name="Jiang F."/>
            <person name="Liu H."/>
            <person name="Zhao H."/>
            <person name="Xu D."/>
            <person name="Zhang Y."/>
        </authorList>
    </citation>
    <scope>NUCLEOTIDE SEQUENCE [LARGE SCALE GENOMIC DNA]</scope>
    <source>
        <strain evidence="2">cv. Yunnan</strain>
    </source>
</reference>
<accession>A0ACB9EUY4</accession>
<comment type="caution">
    <text evidence="1">The sequence shown here is derived from an EMBL/GenBank/DDBJ whole genome shotgun (WGS) entry which is preliminary data.</text>
</comment>
<dbReference type="Proteomes" id="UP001056120">
    <property type="component" value="Linkage Group LG17"/>
</dbReference>
<keyword evidence="2" id="KW-1185">Reference proteome</keyword>
<dbReference type="EMBL" id="CM042034">
    <property type="protein sequence ID" value="KAI3762251.1"/>
    <property type="molecule type" value="Genomic_DNA"/>
</dbReference>
<name>A0ACB9EUY4_9ASTR</name>
<sequence>MFLRSSPQKQSREFSWVTLQILITKWFSIKKAYGLRSGFIFNVITTRFLRMQKYLLGRSIMMHYSDHSMFLLRFLKLKQNFCNGSAAMMIQLSIHVRLFRLWVFKRDIVHLLKIHVCMLKLWIQELAQFDKLHVWDLVDLPKGSRSIGTKWVFKCKRDDRGVVVRNMPRLVVQGFNQQEGVDYTEVYASVARTEAIR</sequence>
<reference evidence="1 2" key="2">
    <citation type="journal article" date="2022" name="Mol. Ecol. Resour.">
        <title>The genomes of chicory, endive, great burdock and yacon provide insights into Asteraceae paleo-polyploidization history and plant inulin production.</title>
        <authorList>
            <person name="Fan W."/>
            <person name="Wang S."/>
            <person name="Wang H."/>
            <person name="Wang A."/>
            <person name="Jiang F."/>
            <person name="Liu H."/>
            <person name="Zhao H."/>
            <person name="Xu D."/>
            <person name="Zhang Y."/>
        </authorList>
    </citation>
    <scope>NUCLEOTIDE SEQUENCE [LARGE SCALE GENOMIC DNA]</scope>
    <source>
        <strain evidence="2">cv. Yunnan</strain>
        <tissue evidence="1">Leaves</tissue>
    </source>
</reference>
<proteinExistence type="predicted"/>
<organism evidence="1 2">
    <name type="scientific">Smallanthus sonchifolius</name>
    <dbReference type="NCBI Taxonomy" id="185202"/>
    <lineage>
        <taxon>Eukaryota</taxon>
        <taxon>Viridiplantae</taxon>
        <taxon>Streptophyta</taxon>
        <taxon>Embryophyta</taxon>
        <taxon>Tracheophyta</taxon>
        <taxon>Spermatophyta</taxon>
        <taxon>Magnoliopsida</taxon>
        <taxon>eudicotyledons</taxon>
        <taxon>Gunneridae</taxon>
        <taxon>Pentapetalae</taxon>
        <taxon>asterids</taxon>
        <taxon>campanulids</taxon>
        <taxon>Asterales</taxon>
        <taxon>Asteraceae</taxon>
        <taxon>Asteroideae</taxon>
        <taxon>Heliantheae alliance</taxon>
        <taxon>Millerieae</taxon>
        <taxon>Smallanthus</taxon>
    </lineage>
</organism>
<protein>
    <submittedName>
        <fullName evidence="1">Uncharacterized protein</fullName>
    </submittedName>
</protein>
<evidence type="ECO:0000313" key="2">
    <source>
        <dbReference type="Proteomes" id="UP001056120"/>
    </source>
</evidence>
<gene>
    <name evidence="1" type="ORF">L1987_52676</name>
</gene>
<evidence type="ECO:0000313" key="1">
    <source>
        <dbReference type="EMBL" id="KAI3762251.1"/>
    </source>
</evidence>